<dbReference type="Gene3D" id="3.30.160.60">
    <property type="entry name" value="Classic Zinc Finger"/>
    <property type="match status" value="1"/>
</dbReference>
<comment type="subcellular location">
    <subcellularLocation>
        <location evidence="1">Nucleus</location>
    </subcellularLocation>
</comment>
<dbReference type="Proteomes" id="UP000266272">
    <property type="component" value="Unassembled WGS sequence"/>
</dbReference>
<feature type="region of interest" description="Disordered" evidence="8">
    <location>
        <begin position="507"/>
        <end position="527"/>
    </location>
</feature>
<evidence type="ECO:0000256" key="2">
    <source>
        <dbReference type="ARBA" id="ARBA00022723"/>
    </source>
</evidence>
<comment type="caution">
    <text evidence="10">The sequence shown here is derived from an EMBL/GenBank/DDBJ whole genome shotgun (WGS) entry which is preliminary data.</text>
</comment>
<dbReference type="PROSITE" id="PS00028">
    <property type="entry name" value="ZINC_FINGER_C2H2_1"/>
    <property type="match status" value="1"/>
</dbReference>
<dbReference type="GO" id="GO:0000978">
    <property type="term" value="F:RNA polymerase II cis-regulatory region sequence-specific DNA binding"/>
    <property type="evidence" value="ECO:0007669"/>
    <property type="project" value="InterPro"/>
</dbReference>
<dbReference type="SMART" id="SM00355">
    <property type="entry name" value="ZnF_C2H2"/>
    <property type="match status" value="2"/>
</dbReference>
<feature type="compositionally biased region" description="Polar residues" evidence="8">
    <location>
        <begin position="1"/>
        <end position="10"/>
    </location>
</feature>
<evidence type="ECO:0000256" key="7">
    <source>
        <dbReference type="PROSITE-ProRule" id="PRU00042"/>
    </source>
</evidence>
<dbReference type="AlphaFoldDB" id="A0A395NT74"/>
<dbReference type="PANTHER" id="PTHR40626:SF11">
    <property type="entry name" value="ZINC FINGER PROTEIN YPR022C"/>
    <property type="match status" value="1"/>
</dbReference>
<dbReference type="GO" id="GO:0005634">
    <property type="term" value="C:nucleus"/>
    <property type="evidence" value="ECO:0007669"/>
    <property type="project" value="UniProtKB-SubCell"/>
</dbReference>
<reference evidence="10 11" key="1">
    <citation type="journal article" date="2018" name="PLoS Pathog.">
        <title>Evolution of structural diversity of trichothecenes, a family of toxins produced by plant pathogenic and entomopathogenic fungi.</title>
        <authorList>
            <person name="Proctor R.H."/>
            <person name="McCormick S.P."/>
            <person name="Kim H.S."/>
            <person name="Cardoza R.E."/>
            <person name="Stanley A.M."/>
            <person name="Lindo L."/>
            <person name="Kelly A."/>
            <person name="Brown D.W."/>
            <person name="Lee T."/>
            <person name="Vaughan M.M."/>
            <person name="Alexander N.J."/>
            <person name="Busman M."/>
            <person name="Gutierrez S."/>
        </authorList>
    </citation>
    <scope>NUCLEOTIDE SEQUENCE [LARGE SCALE GENOMIC DNA]</scope>
    <source>
        <strain evidence="10 11">IBT 40837</strain>
    </source>
</reference>
<evidence type="ECO:0000256" key="5">
    <source>
        <dbReference type="ARBA" id="ARBA00022833"/>
    </source>
</evidence>
<dbReference type="InterPro" id="IPR013087">
    <property type="entry name" value="Znf_C2H2_type"/>
</dbReference>
<evidence type="ECO:0000313" key="10">
    <source>
        <dbReference type="EMBL" id="RFU79276.1"/>
    </source>
</evidence>
<evidence type="ECO:0000256" key="4">
    <source>
        <dbReference type="ARBA" id="ARBA00022771"/>
    </source>
</evidence>
<feature type="region of interest" description="Disordered" evidence="8">
    <location>
        <begin position="131"/>
        <end position="188"/>
    </location>
</feature>
<proteinExistence type="predicted"/>
<gene>
    <name evidence="10" type="ORF">TARUN_2988</name>
</gene>
<keyword evidence="5" id="KW-0862">Zinc</keyword>
<dbReference type="OrthoDB" id="1405595at2759"/>
<keyword evidence="4 7" id="KW-0863">Zinc-finger</keyword>
<dbReference type="InterPro" id="IPR051059">
    <property type="entry name" value="VerF-like"/>
</dbReference>
<keyword evidence="11" id="KW-1185">Reference proteome</keyword>
<dbReference type="GO" id="GO:0000981">
    <property type="term" value="F:DNA-binding transcription factor activity, RNA polymerase II-specific"/>
    <property type="evidence" value="ECO:0007669"/>
    <property type="project" value="InterPro"/>
</dbReference>
<organism evidence="10 11">
    <name type="scientific">Trichoderma arundinaceum</name>
    <dbReference type="NCBI Taxonomy" id="490622"/>
    <lineage>
        <taxon>Eukaryota</taxon>
        <taxon>Fungi</taxon>
        <taxon>Dikarya</taxon>
        <taxon>Ascomycota</taxon>
        <taxon>Pezizomycotina</taxon>
        <taxon>Sordariomycetes</taxon>
        <taxon>Hypocreomycetidae</taxon>
        <taxon>Hypocreales</taxon>
        <taxon>Hypocreaceae</taxon>
        <taxon>Trichoderma</taxon>
    </lineage>
</organism>
<evidence type="ECO:0000256" key="1">
    <source>
        <dbReference type="ARBA" id="ARBA00004123"/>
    </source>
</evidence>
<feature type="compositionally biased region" description="Low complexity" evidence="8">
    <location>
        <begin position="11"/>
        <end position="40"/>
    </location>
</feature>
<dbReference type="Pfam" id="PF00096">
    <property type="entry name" value="zf-C2H2"/>
    <property type="match status" value="1"/>
</dbReference>
<keyword evidence="6" id="KW-0539">Nucleus</keyword>
<dbReference type="GO" id="GO:0000785">
    <property type="term" value="C:chromatin"/>
    <property type="evidence" value="ECO:0007669"/>
    <property type="project" value="TreeGrafter"/>
</dbReference>
<sequence>MESPQTANVFGTSITSTTTTTSISTRNGSGSSASTSASTGITGGGSGYKRASRKGAPRRFVCDHPGCEKIYSRAEHLQRHQLNRTTSLCCSLPPFPLLNWSCCDNPKEIYRCDVGDCDQKFVRLDLLSRHKKRHTASYTPRNRIPSFDTGGDTTIKSPSDRHSIAVPPQSSYGHHHHQPSTSGPHDAAILLTPESNTAPTPAPLNHPLATGRTNHQAATWAPSLDDRTATSNIMRHRPSFYTADPSALPEPSGMVGFGAVGYPTDDSLTQGNFAAWLFDPQTTYSDFSMASLPFLEGGLESTFNNNIHYDYESLTSLSPMDQPQRLSETSSDDWITESRRQELLHWFQTFRKKQPRYEPLMPNLVLESGGDMPALNLDMMRDCLKEFWDNVSPRLPIIHQHTFSPNRCPVLLLLVMISLGAASLRGRDVTGQLSEYGPFADVVISCARWEILTSDDSAPPASLWVLQALLLLEFYEKLYSSRKLHERAHIYHPAFLTLLRRGSPLIGRTGSESPPEPDSLGPDRQTPNMALDSRTWWARWAETESMHRVVFAAFMLDVIHAAMFGHAADMAPHEIRLPLPCDDNLWAANSPDVVRQLDANFRMYGVKQVSFLDGLKSALHGKEVKTHSFGRMIIISGLLSVGWHLNHRETHLKWLDIRTPSMETQDNWRKMLLRAFDNWKGSFDIAMSDSISDAPGHRGIPNGPINSASVLYHLAHISLHADIVDCQVYAGAKRLLGRKVSSRDYSNVIKRMSAWSNQGSTRHAILHAFKLLYRVVVDPHPRRRNSPHPPEHAAIQYSIRNEPDPHRPWIMYYAVLAIWAFVQALGRPPGKGFPLPTSQLGHSSYARMVEYVSSVAALPELDEQASAVLHEGLPDLLDVMVDILEEADTELLVEARERLKVCKEMLLGGINRPLP</sequence>
<keyword evidence="2" id="KW-0479">Metal-binding</keyword>
<dbReference type="EMBL" id="PXOA01000168">
    <property type="protein sequence ID" value="RFU79276.1"/>
    <property type="molecule type" value="Genomic_DNA"/>
</dbReference>
<evidence type="ECO:0000256" key="6">
    <source>
        <dbReference type="ARBA" id="ARBA00023242"/>
    </source>
</evidence>
<evidence type="ECO:0000259" key="9">
    <source>
        <dbReference type="PROSITE" id="PS50157"/>
    </source>
</evidence>
<dbReference type="GO" id="GO:0008270">
    <property type="term" value="F:zinc ion binding"/>
    <property type="evidence" value="ECO:0007669"/>
    <property type="project" value="UniProtKB-KW"/>
</dbReference>
<dbReference type="PROSITE" id="PS50157">
    <property type="entry name" value="ZINC_FINGER_C2H2_2"/>
    <property type="match status" value="1"/>
</dbReference>
<evidence type="ECO:0000313" key="11">
    <source>
        <dbReference type="Proteomes" id="UP000266272"/>
    </source>
</evidence>
<feature type="domain" description="C2H2-type" evidence="9">
    <location>
        <begin position="110"/>
        <end position="139"/>
    </location>
</feature>
<protein>
    <submittedName>
        <fullName evidence="10">Zinc c2h2 type domain-containing</fullName>
    </submittedName>
</protein>
<dbReference type="InterPro" id="IPR007219">
    <property type="entry name" value="XnlR_reg_dom"/>
</dbReference>
<evidence type="ECO:0000256" key="3">
    <source>
        <dbReference type="ARBA" id="ARBA00022737"/>
    </source>
</evidence>
<name>A0A395NT74_TRIAR</name>
<feature type="region of interest" description="Disordered" evidence="8">
    <location>
        <begin position="1"/>
        <end position="54"/>
    </location>
</feature>
<evidence type="ECO:0000256" key="8">
    <source>
        <dbReference type="SAM" id="MobiDB-lite"/>
    </source>
</evidence>
<accession>A0A395NT74</accession>
<keyword evidence="3" id="KW-0677">Repeat</keyword>
<dbReference type="PANTHER" id="PTHR40626">
    <property type="entry name" value="MIP31509P"/>
    <property type="match status" value="1"/>
</dbReference>
<dbReference type="STRING" id="490622.A0A395NT74"/>
<dbReference type="Pfam" id="PF04082">
    <property type="entry name" value="Fungal_trans"/>
    <property type="match status" value="1"/>
</dbReference>
<dbReference type="GO" id="GO:0006351">
    <property type="term" value="P:DNA-templated transcription"/>
    <property type="evidence" value="ECO:0007669"/>
    <property type="project" value="InterPro"/>
</dbReference>